<gene>
    <name evidence="9" type="ORF">E0Z10_g7275</name>
</gene>
<dbReference type="STRING" id="37992.A0A4Z0YVK1"/>
<dbReference type="GO" id="GO:0005794">
    <property type="term" value="C:Golgi apparatus"/>
    <property type="evidence" value="ECO:0007669"/>
    <property type="project" value="TreeGrafter"/>
</dbReference>
<keyword evidence="5 6" id="KW-0472">Membrane</keyword>
<evidence type="ECO:0000313" key="10">
    <source>
        <dbReference type="Proteomes" id="UP000297716"/>
    </source>
</evidence>
<dbReference type="PANTHER" id="PTHR10926:SF0">
    <property type="entry name" value="CDC50, ISOFORM A"/>
    <property type="match status" value="1"/>
</dbReference>
<evidence type="ECO:0000256" key="6">
    <source>
        <dbReference type="PIRNR" id="PIRNR015840"/>
    </source>
</evidence>
<keyword evidence="10" id="KW-1185">Reference proteome</keyword>
<dbReference type="GO" id="GO:0005886">
    <property type="term" value="C:plasma membrane"/>
    <property type="evidence" value="ECO:0007669"/>
    <property type="project" value="TreeGrafter"/>
</dbReference>
<evidence type="ECO:0000313" key="9">
    <source>
        <dbReference type="EMBL" id="TGJ81486.1"/>
    </source>
</evidence>
<reference evidence="9 10" key="1">
    <citation type="submission" date="2019-03" db="EMBL/GenBank/DDBJ databases">
        <title>Draft genome sequence of Xylaria hypoxylon DSM 108379, a ubiquitous saprotrophic-parasitic fungi on hardwood.</title>
        <authorList>
            <person name="Buettner E."/>
            <person name="Leonhardt S."/>
            <person name="Gebauer A.M."/>
            <person name="Liers C."/>
            <person name="Hofrichter M."/>
            <person name="Kellner H."/>
        </authorList>
    </citation>
    <scope>NUCLEOTIDE SEQUENCE [LARGE SCALE GENOMIC DNA]</scope>
    <source>
        <strain evidence="9 10">DSM 108379</strain>
    </source>
</reference>
<feature type="region of interest" description="Disordered" evidence="7">
    <location>
        <begin position="1"/>
        <end position="24"/>
    </location>
</feature>
<comment type="similarity">
    <text evidence="2 6">Belongs to the CDC50/LEM3 family.</text>
</comment>
<sequence length="427" mass="47736">MASSQDSTQEQSSVEEKKTSRRPANTAFRQQRLKAWQPILTPKNVIWIFFVLGVFAAVVGGLLIYASRMVSSIELDYTDCGSGARTEWLPMPSNYVKSYWRNNNNGSTIVTAQWKKTNNVSHSYDGFEVTGLTNCSLQFEIVQDMSAPVRAYYRLENFYQNHRRYVNSFNADQLLAKDSVTVSSLKNSDCPPLAVEDVEENGTTKTRQIYPCGLIANSLFNDTIGRPFRLGVTGSNDSRTYKWNEDGIAWSSDMDLYKKLEDPDYDLIIPPPNWRARYPDGRYTAEHPPPDLKSDEHFVSWMRTAALPTFFKPWAFGNETLVAGTYSVDIVDNFNMTDFKGRKSLVITTTGPLGGKNDIPGILWLALAGFFIVMSLLFVLGNFLRPRKLGDHTLLSWNKVPPSAAAKGKGKAPAGGPSIGMSTGREL</sequence>
<evidence type="ECO:0000256" key="2">
    <source>
        <dbReference type="ARBA" id="ARBA00009457"/>
    </source>
</evidence>
<feature type="compositionally biased region" description="Polar residues" evidence="7">
    <location>
        <begin position="1"/>
        <end position="12"/>
    </location>
</feature>
<evidence type="ECO:0000256" key="3">
    <source>
        <dbReference type="ARBA" id="ARBA00022692"/>
    </source>
</evidence>
<keyword evidence="4 8" id="KW-1133">Transmembrane helix</keyword>
<name>A0A4Z0YVK1_9PEZI</name>
<comment type="caution">
    <text evidence="9">The sequence shown here is derived from an EMBL/GenBank/DDBJ whole genome shotgun (WGS) entry which is preliminary data.</text>
</comment>
<protein>
    <recommendedName>
        <fullName evidence="11">Lem3/Cdc50</fullName>
    </recommendedName>
</protein>
<dbReference type="EMBL" id="SKBN01000166">
    <property type="protein sequence ID" value="TGJ81486.1"/>
    <property type="molecule type" value="Genomic_DNA"/>
</dbReference>
<accession>A0A4Z0YVK1</accession>
<dbReference type="PIRSF" id="PIRSF015840">
    <property type="entry name" value="DUF284_TM_euk"/>
    <property type="match status" value="1"/>
</dbReference>
<feature type="compositionally biased region" description="Low complexity" evidence="7">
    <location>
        <begin position="403"/>
        <end position="416"/>
    </location>
</feature>
<comment type="subcellular location">
    <subcellularLocation>
        <location evidence="1">Membrane</location>
        <topology evidence="1">Multi-pass membrane protein</topology>
    </subcellularLocation>
</comment>
<dbReference type="InterPro" id="IPR005045">
    <property type="entry name" value="CDC50/LEM3_fam"/>
</dbReference>
<dbReference type="GO" id="GO:0045332">
    <property type="term" value="P:phospholipid translocation"/>
    <property type="evidence" value="ECO:0007669"/>
    <property type="project" value="UniProtKB-UniRule"/>
</dbReference>
<proteinExistence type="inferred from homology"/>
<dbReference type="Pfam" id="PF03381">
    <property type="entry name" value="CDC50"/>
    <property type="match status" value="1"/>
</dbReference>
<evidence type="ECO:0008006" key="11">
    <source>
        <dbReference type="Google" id="ProtNLM"/>
    </source>
</evidence>
<evidence type="ECO:0000256" key="1">
    <source>
        <dbReference type="ARBA" id="ARBA00004141"/>
    </source>
</evidence>
<evidence type="ECO:0000256" key="8">
    <source>
        <dbReference type="SAM" id="Phobius"/>
    </source>
</evidence>
<feature type="transmembrane region" description="Helical" evidence="8">
    <location>
        <begin position="45"/>
        <end position="66"/>
    </location>
</feature>
<evidence type="ECO:0000256" key="5">
    <source>
        <dbReference type="ARBA" id="ARBA00023136"/>
    </source>
</evidence>
<feature type="transmembrane region" description="Helical" evidence="8">
    <location>
        <begin position="362"/>
        <end position="384"/>
    </location>
</feature>
<feature type="region of interest" description="Disordered" evidence="7">
    <location>
        <begin position="403"/>
        <end position="427"/>
    </location>
</feature>
<dbReference type="PANTHER" id="PTHR10926">
    <property type="entry name" value="CELL CYCLE CONTROL PROTEIN 50"/>
    <property type="match status" value="1"/>
</dbReference>
<organism evidence="9 10">
    <name type="scientific">Xylaria hypoxylon</name>
    <dbReference type="NCBI Taxonomy" id="37992"/>
    <lineage>
        <taxon>Eukaryota</taxon>
        <taxon>Fungi</taxon>
        <taxon>Dikarya</taxon>
        <taxon>Ascomycota</taxon>
        <taxon>Pezizomycotina</taxon>
        <taxon>Sordariomycetes</taxon>
        <taxon>Xylariomycetidae</taxon>
        <taxon>Xylariales</taxon>
        <taxon>Xylariaceae</taxon>
        <taxon>Xylaria</taxon>
    </lineage>
</organism>
<dbReference type="GO" id="GO:0005783">
    <property type="term" value="C:endoplasmic reticulum"/>
    <property type="evidence" value="ECO:0007669"/>
    <property type="project" value="TreeGrafter"/>
</dbReference>
<keyword evidence="3 8" id="KW-0812">Transmembrane</keyword>
<evidence type="ECO:0000256" key="7">
    <source>
        <dbReference type="SAM" id="MobiDB-lite"/>
    </source>
</evidence>
<dbReference type="Proteomes" id="UP000297716">
    <property type="component" value="Unassembled WGS sequence"/>
</dbReference>
<dbReference type="AlphaFoldDB" id="A0A4Z0YVK1"/>
<evidence type="ECO:0000256" key="4">
    <source>
        <dbReference type="ARBA" id="ARBA00022989"/>
    </source>
</evidence>
<dbReference type="OrthoDB" id="340608at2759"/>